<accession>K0N7W5</accession>
<sequence>MNLIIFPDFGMKSSVVYLLNALIVVGYIYYRRKAVIIHRVHERYFELSIPDGKYAEEFAMLNECNKLERHILMQD</sequence>
<keyword evidence="1" id="KW-0472">Membrane</keyword>
<gene>
    <name evidence="2" type="ordered locus">TOL2_C18580</name>
</gene>
<dbReference type="Proteomes" id="UP000007347">
    <property type="component" value="Chromosome"/>
</dbReference>
<feature type="transmembrane region" description="Helical" evidence="1">
    <location>
        <begin position="14"/>
        <end position="30"/>
    </location>
</feature>
<organism evidence="2 3">
    <name type="scientific">Desulfobacula toluolica (strain DSM 7467 / Tol2)</name>
    <dbReference type="NCBI Taxonomy" id="651182"/>
    <lineage>
        <taxon>Bacteria</taxon>
        <taxon>Pseudomonadati</taxon>
        <taxon>Thermodesulfobacteriota</taxon>
        <taxon>Desulfobacteria</taxon>
        <taxon>Desulfobacterales</taxon>
        <taxon>Desulfobacteraceae</taxon>
        <taxon>Desulfobacula</taxon>
    </lineage>
</organism>
<reference evidence="2 3" key="1">
    <citation type="journal article" date="2013" name="Environ. Microbiol.">
        <title>Complete genome, catabolic sub-proteomes and key-metabolites of Desulfobacula toluolica Tol2, a marine, aromatic compound-degrading, sulfate-reducing bacterium.</title>
        <authorList>
            <person name="Wohlbrand L."/>
            <person name="Jacob J.H."/>
            <person name="Kube M."/>
            <person name="Mussmann M."/>
            <person name="Jarling R."/>
            <person name="Beck A."/>
            <person name="Amann R."/>
            <person name="Wilkes H."/>
            <person name="Reinhardt R."/>
            <person name="Rabus R."/>
        </authorList>
    </citation>
    <scope>NUCLEOTIDE SEQUENCE [LARGE SCALE GENOMIC DNA]</scope>
    <source>
        <strain evidence="3">DSM 7467 / Tol2</strain>
    </source>
</reference>
<protein>
    <submittedName>
        <fullName evidence="2">Uncharacterized protein</fullName>
    </submittedName>
</protein>
<keyword evidence="1" id="KW-1133">Transmembrane helix</keyword>
<keyword evidence="3" id="KW-1185">Reference proteome</keyword>
<dbReference type="AlphaFoldDB" id="K0N7W5"/>
<dbReference type="KEGG" id="dto:TOL2_C18580"/>
<name>K0N7W5_DESTT</name>
<evidence type="ECO:0000313" key="2">
    <source>
        <dbReference type="EMBL" id="CCK80019.1"/>
    </source>
</evidence>
<dbReference type="EMBL" id="FO203503">
    <property type="protein sequence ID" value="CCK80019.1"/>
    <property type="molecule type" value="Genomic_DNA"/>
</dbReference>
<proteinExistence type="predicted"/>
<evidence type="ECO:0000313" key="3">
    <source>
        <dbReference type="Proteomes" id="UP000007347"/>
    </source>
</evidence>
<keyword evidence="1" id="KW-0812">Transmembrane</keyword>
<evidence type="ECO:0000256" key="1">
    <source>
        <dbReference type="SAM" id="Phobius"/>
    </source>
</evidence>
<dbReference type="HOGENOM" id="CLU_2665194_0_0_7"/>